<dbReference type="AlphaFoldDB" id="A0A1T0AVX9"/>
<dbReference type="SUPFAM" id="SSF89000">
    <property type="entry name" value="post-HMGL domain-like"/>
    <property type="match status" value="1"/>
</dbReference>
<dbReference type="NCBIfam" id="NF006761">
    <property type="entry name" value="PRK09282.1"/>
    <property type="match status" value="1"/>
</dbReference>
<proteinExistence type="predicted"/>
<dbReference type="Proteomes" id="UP000190023">
    <property type="component" value="Unassembled WGS sequence"/>
</dbReference>
<dbReference type="PROSITE" id="PS00188">
    <property type="entry name" value="BIOTIN"/>
    <property type="match status" value="1"/>
</dbReference>
<dbReference type="InterPro" id="IPR013785">
    <property type="entry name" value="Aldolase_TIM"/>
</dbReference>
<dbReference type="PANTHER" id="PTHR43778">
    <property type="entry name" value="PYRUVATE CARBOXYLASE"/>
    <property type="match status" value="1"/>
</dbReference>
<dbReference type="Pfam" id="PF00682">
    <property type="entry name" value="HMGL-like"/>
    <property type="match status" value="1"/>
</dbReference>
<dbReference type="EMBL" id="MUYB01000047">
    <property type="protein sequence ID" value="OOS01327.1"/>
    <property type="molecule type" value="Genomic_DNA"/>
</dbReference>
<evidence type="ECO:0000313" key="4">
    <source>
        <dbReference type="EMBL" id="OOS01327.1"/>
    </source>
</evidence>
<accession>A0A1T0AVX9</accession>
<dbReference type="InterPro" id="IPR001882">
    <property type="entry name" value="Biotin_BS"/>
</dbReference>
<dbReference type="Gene3D" id="3.20.20.70">
    <property type="entry name" value="Aldolase class I"/>
    <property type="match status" value="1"/>
</dbReference>
<organism evidence="4 5">
    <name type="scientific">[Haemophilus] felis</name>
    <dbReference type="NCBI Taxonomy" id="123822"/>
    <lineage>
        <taxon>Bacteria</taxon>
        <taxon>Pseudomonadati</taxon>
        <taxon>Pseudomonadota</taxon>
        <taxon>Gammaproteobacteria</taxon>
        <taxon>Pasteurellales</taxon>
        <taxon>Pasteurellaceae</taxon>
    </lineage>
</organism>
<dbReference type="CDD" id="cd06850">
    <property type="entry name" value="biotinyl_domain"/>
    <property type="match status" value="1"/>
</dbReference>
<dbReference type="SUPFAM" id="SSF51230">
    <property type="entry name" value="Single hybrid motif"/>
    <property type="match status" value="1"/>
</dbReference>
<dbReference type="OrthoDB" id="9760256at2"/>
<dbReference type="InterPro" id="IPR003379">
    <property type="entry name" value="Carboxylase_cons_dom"/>
</dbReference>
<dbReference type="FunFam" id="2.40.50.100:FF:000003">
    <property type="entry name" value="Acetyl-CoA carboxylase biotin carboxyl carrier protein"/>
    <property type="match status" value="1"/>
</dbReference>
<dbReference type="PANTHER" id="PTHR43778:SF2">
    <property type="entry name" value="PYRUVATE CARBOXYLASE, MITOCHONDRIAL"/>
    <property type="match status" value="1"/>
</dbReference>
<dbReference type="CDD" id="cd07937">
    <property type="entry name" value="DRE_TIM_PC_TC_5S"/>
    <property type="match status" value="1"/>
</dbReference>
<name>A0A1T0AVX9_9PAST</name>
<keyword evidence="5" id="KW-1185">Reference proteome</keyword>
<dbReference type="GO" id="GO:0008948">
    <property type="term" value="F:oxaloacetate decarboxylase activity"/>
    <property type="evidence" value="ECO:0007669"/>
    <property type="project" value="InterPro"/>
</dbReference>
<dbReference type="InterPro" id="IPR000891">
    <property type="entry name" value="PYR_CT"/>
</dbReference>
<reference evidence="4 5" key="1">
    <citation type="submission" date="2017-02" db="EMBL/GenBank/DDBJ databases">
        <title>Draft genome sequence of Haemophilus felis CCUG 31170 type strain.</title>
        <authorList>
            <person name="Engstrom-Jakobsson H."/>
            <person name="Salva-Serra F."/>
            <person name="Thorell K."/>
            <person name="Gonzales-Siles L."/>
            <person name="Karlsson R."/>
            <person name="Boulund F."/>
            <person name="Engstrand L."/>
            <person name="Kristiansson E."/>
            <person name="Moore E."/>
        </authorList>
    </citation>
    <scope>NUCLEOTIDE SEQUENCE [LARGE SCALE GENOMIC DNA]</scope>
    <source>
        <strain evidence="4 5">CCUG 31170</strain>
    </source>
</reference>
<dbReference type="Pfam" id="PF00364">
    <property type="entry name" value="Biotin_lipoyl"/>
    <property type="match status" value="1"/>
</dbReference>
<evidence type="ECO:0000259" key="2">
    <source>
        <dbReference type="PROSITE" id="PS50968"/>
    </source>
</evidence>
<dbReference type="PROSITE" id="PS50968">
    <property type="entry name" value="BIOTINYL_LIPOYL"/>
    <property type="match status" value="1"/>
</dbReference>
<evidence type="ECO:0000313" key="5">
    <source>
        <dbReference type="Proteomes" id="UP000190023"/>
    </source>
</evidence>
<dbReference type="GO" id="GO:0004736">
    <property type="term" value="F:pyruvate carboxylase activity"/>
    <property type="evidence" value="ECO:0007669"/>
    <property type="project" value="UniProtKB-ARBA"/>
</dbReference>
<dbReference type="InterPro" id="IPR000089">
    <property type="entry name" value="Biotin_lipoyl"/>
</dbReference>
<dbReference type="GO" id="GO:0006814">
    <property type="term" value="P:sodium ion transport"/>
    <property type="evidence" value="ECO:0007669"/>
    <property type="project" value="InterPro"/>
</dbReference>
<dbReference type="STRING" id="123822.B0188_09920"/>
<dbReference type="GO" id="GO:0005737">
    <property type="term" value="C:cytoplasm"/>
    <property type="evidence" value="ECO:0007669"/>
    <property type="project" value="TreeGrafter"/>
</dbReference>
<dbReference type="NCBIfam" id="TIGR01108">
    <property type="entry name" value="oadA"/>
    <property type="match status" value="1"/>
</dbReference>
<dbReference type="Gene3D" id="2.40.50.100">
    <property type="match status" value="1"/>
</dbReference>
<dbReference type="InterPro" id="IPR011053">
    <property type="entry name" value="Single_hybrid_motif"/>
</dbReference>
<dbReference type="NCBIfam" id="NF010643">
    <property type="entry name" value="PRK14040.1"/>
    <property type="match status" value="1"/>
</dbReference>
<dbReference type="GO" id="GO:0006094">
    <property type="term" value="P:gluconeogenesis"/>
    <property type="evidence" value="ECO:0007669"/>
    <property type="project" value="TreeGrafter"/>
</dbReference>
<dbReference type="InterPro" id="IPR005776">
    <property type="entry name" value="OadA"/>
</dbReference>
<keyword evidence="1" id="KW-0092">Biotin</keyword>
<gene>
    <name evidence="4" type="ORF">B0188_09920</name>
</gene>
<dbReference type="InterPro" id="IPR055268">
    <property type="entry name" value="PCB-like"/>
</dbReference>
<dbReference type="SUPFAM" id="SSF51569">
    <property type="entry name" value="Aldolase"/>
    <property type="match status" value="1"/>
</dbReference>
<comment type="caution">
    <text evidence="4">The sequence shown here is derived from an EMBL/GenBank/DDBJ whole genome shotgun (WGS) entry which is preliminary data.</text>
</comment>
<feature type="domain" description="Pyruvate carboxyltransferase" evidence="3">
    <location>
        <begin position="9"/>
        <end position="269"/>
    </location>
</feature>
<protein>
    <submittedName>
        <fullName evidence="4">Oxaloacetate decarboxylase subunit alpha</fullName>
    </submittedName>
</protein>
<dbReference type="PROSITE" id="PS50991">
    <property type="entry name" value="PYR_CT"/>
    <property type="match status" value="1"/>
</dbReference>
<dbReference type="Pfam" id="PF02436">
    <property type="entry name" value="PYC_OADA"/>
    <property type="match status" value="1"/>
</dbReference>
<feature type="domain" description="Lipoyl-binding" evidence="2">
    <location>
        <begin position="532"/>
        <end position="605"/>
    </location>
</feature>
<evidence type="ECO:0000256" key="1">
    <source>
        <dbReference type="ARBA" id="ARBA00023267"/>
    </source>
</evidence>
<evidence type="ECO:0000259" key="3">
    <source>
        <dbReference type="PROSITE" id="PS50991"/>
    </source>
</evidence>
<sequence>MTTTQNKKIAITDVVLRDAHQSLFATRLRLDDMLPIAHELDQIGYWSLEAWGGATFDACIRFLGEDPWVRLRELKQAMPNTPLQMLLRGQNLLGYRHYADDVVDRFVERSVKNGMSVFRVFDAMNDPRNMKQALQAVKRNGAHAQGTLSYTTSPVHTLETWLDLTEQLMEIGVDSVAIKDMSGILTPVEAYKLVSEIKKRYDVQLHLHCHATTGMAEMALLKAVEAGVDSIDTSISSMSGTYGHPATEAMVATLQGTQYDTGLDIQKLEHISAYFREVRKKYAKFEGQLRGTDSRILVAQVPGGMLTNLESQLKQQNASDKLDQVLQEIPRVREDLGFIPLVTPTSQIVGTQAVINVLMGERYKTIAKETAGILKGEYGRTPAPVNAELQAKVLAGAEPITDRPADHIAPEMDKLAAEITQQAKEKGIKLTEEAIDDVLIVALFPQIGWKFLENRGNPDAFEPAPTLDSAKPAEKAVAPAAKAAPATGPAVYTVELEGKSFVVKVSEGGEVGEIAPAPATPAVAPVAPAPSAPVAGTPVTAPMSGNIWKVVATEGQKVAEGDVLLILEAMKMETEIRASQAGTVQGIKVKAGDSVAVGDTLMTLS</sequence>